<reference evidence="1" key="1">
    <citation type="submission" date="2023-11" db="EMBL/GenBank/DDBJ databases">
        <title>Gracilibacillus pellucida a moderately halophilic bacterium isolated from saline soil in Xinjiang province.</title>
        <authorList>
            <person name="Zhang Z."/>
            <person name="Tan F."/>
            <person name="Wang Y."/>
            <person name="Xia M."/>
        </authorList>
    </citation>
    <scope>NUCLEOTIDE SEQUENCE</scope>
    <source>
        <strain evidence="1">S3-1-1</strain>
    </source>
</reference>
<proteinExistence type="predicted"/>
<dbReference type="Proteomes" id="UP001277972">
    <property type="component" value="Unassembled WGS sequence"/>
</dbReference>
<keyword evidence="2" id="KW-1185">Reference proteome</keyword>
<gene>
    <name evidence="1" type="ORF">SH601_10740</name>
</gene>
<dbReference type="EMBL" id="JAWZSR010000005">
    <property type="protein sequence ID" value="MDX8046459.1"/>
    <property type="molecule type" value="Genomic_DNA"/>
</dbReference>
<protein>
    <submittedName>
        <fullName evidence="1">NUDIX domain-containing protein</fullName>
    </submittedName>
</protein>
<organism evidence="1 2">
    <name type="scientific">Gracilibacillus pellucidus</name>
    <dbReference type="NCBI Taxonomy" id="3095368"/>
    <lineage>
        <taxon>Bacteria</taxon>
        <taxon>Bacillati</taxon>
        <taxon>Bacillota</taxon>
        <taxon>Bacilli</taxon>
        <taxon>Bacillales</taxon>
        <taxon>Bacillaceae</taxon>
        <taxon>Gracilibacillus</taxon>
    </lineage>
</organism>
<comment type="caution">
    <text evidence="1">The sequence shown here is derived from an EMBL/GenBank/DDBJ whole genome shotgun (WGS) entry which is preliminary data.</text>
</comment>
<evidence type="ECO:0000313" key="1">
    <source>
        <dbReference type="EMBL" id="MDX8046459.1"/>
    </source>
</evidence>
<accession>A0ACC6M675</accession>
<sequence>MEELLTIFNEKRCKIGVASREDVHIKGYWHETFQCWFIDKENGLDYIYLQKRCEDKKDFPNLFDITAAGHLLSTETAKDGIREIKEELGIDVKFHELRSIGVMNDIIETPDIIDKEWANVYVYNVKDTDKFLLQQEEVAGIVKVKLEDFVDLCFSKKQSIHVLGFGNTHSDQPTIIDQHISLADIVPHSAEYLQKVCAKIIEDSSQ</sequence>
<name>A0ACC6M675_9BACI</name>
<evidence type="ECO:0000313" key="2">
    <source>
        <dbReference type="Proteomes" id="UP001277972"/>
    </source>
</evidence>